<dbReference type="PANTHER" id="PTHR43362:SF1">
    <property type="entry name" value="MANNITOL DEHYDROGENASE 2-RELATED"/>
    <property type="match status" value="1"/>
</dbReference>
<evidence type="ECO:0000256" key="1">
    <source>
        <dbReference type="ARBA" id="ARBA00023002"/>
    </source>
</evidence>
<dbReference type="InterPro" id="IPR013131">
    <property type="entry name" value="Mannitol_DH_N"/>
</dbReference>
<keyword evidence="1" id="KW-0560">Oxidoreductase</keyword>
<dbReference type="Pfam" id="PF01232">
    <property type="entry name" value="Mannitol_dh"/>
    <property type="match status" value="1"/>
</dbReference>
<comment type="caution">
    <text evidence="5">The sequence shown here is derived from an EMBL/GenBank/DDBJ whole genome shotgun (WGS) entry which is preliminary data.</text>
</comment>
<name>A0ABP4YJV9_9MICO</name>
<evidence type="ECO:0000259" key="3">
    <source>
        <dbReference type="Pfam" id="PF01232"/>
    </source>
</evidence>
<comment type="catalytic activity">
    <reaction evidence="2">
        <text>D-mannitol 1-phosphate + NAD(+) = beta-D-fructose 6-phosphate + NADH + H(+)</text>
        <dbReference type="Rhea" id="RHEA:19661"/>
        <dbReference type="ChEBI" id="CHEBI:15378"/>
        <dbReference type="ChEBI" id="CHEBI:57540"/>
        <dbReference type="ChEBI" id="CHEBI:57634"/>
        <dbReference type="ChEBI" id="CHEBI:57945"/>
        <dbReference type="ChEBI" id="CHEBI:61381"/>
        <dbReference type="EC" id="1.1.1.17"/>
    </reaction>
</comment>
<dbReference type="SUPFAM" id="SSF48179">
    <property type="entry name" value="6-phosphogluconate dehydrogenase C-terminal domain-like"/>
    <property type="match status" value="1"/>
</dbReference>
<reference evidence="6" key="1">
    <citation type="journal article" date="2019" name="Int. J. Syst. Evol. Microbiol.">
        <title>The Global Catalogue of Microorganisms (GCM) 10K type strain sequencing project: providing services to taxonomists for standard genome sequencing and annotation.</title>
        <authorList>
            <consortium name="The Broad Institute Genomics Platform"/>
            <consortium name="The Broad Institute Genome Sequencing Center for Infectious Disease"/>
            <person name="Wu L."/>
            <person name="Ma J."/>
        </authorList>
    </citation>
    <scope>NUCLEOTIDE SEQUENCE [LARGE SCALE GENOMIC DNA]</scope>
    <source>
        <strain evidence="6">JCM 14322</strain>
    </source>
</reference>
<evidence type="ECO:0000259" key="4">
    <source>
        <dbReference type="Pfam" id="PF08125"/>
    </source>
</evidence>
<dbReference type="Pfam" id="PF08125">
    <property type="entry name" value="Mannitol_dh_C"/>
    <property type="match status" value="1"/>
</dbReference>
<sequence>MSDATGTESAGGSAEIPAGGLGLNRRNLSARTGAASEPAPVRIAHLGLGAFHRAHQAWYTDVADEANEWGIAAFTGRSPQAAEELAAQDGLYSLIERSVDGDSITVIDSISEAVDGARVDRLVEHVAAPDTALVTLTVTEDGYALGADGRPDLANPSVAADVEWLRHNLGAAEFDLSGAPRTALARLLAGVEARRRSGAGALAIVSCDNLPENGELTRAGIFELAELAGATATREHLAEHVTFVSTSIDRITPKTTPADVAAVAAATGWRDRSPVVTEPFHDWVLSGEFGAGRPAWEKAGARFVDDIDPFERRKLWLLNGSHTLLAYAGAARGHRTVAEAVGDPEVRSWVEQFWAEAVRHLPAEGLDLDAYRAALLERFDNARIQHLLGQIGQDGTTKLRVRIAPVLRAERAAGRGGEASVRVLGAWVAAARDGRLPADRAGDALAAAAAASGERSVVDLLRLVDPELLEDPAIVAAVSRAAGAFASV</sequence>
<dbReference type="RefSeq" id="WP_344297796.1">
    <property type="nucleotide sequence ID" value="NZ_BAAANJ010000021.1"/>
</dbReference>
<proteinExistence type="predicted"/>
<evidence type="ECO:0000313" key="5">
    <source>
        <dbReference type="EMBL" id="GAA1820594.1"/>
    </source>
</evidence>
<protein>
    <submittedName>
        <fullName evidence="5">Mannitol dehydrogenase family protein</fullName>
    </submittedName>
</protein>
<dbReference type="InterPro" id="IPR008927">
    <property type="entry name" value="6-PGluconate_DH-like_C_sf"/>
</dbReference>
<dbReference type="InterPro" id="IPR050988">
    <property type="entry name" value="Mannitol_DH/Oxidoreductase"/>
</dbReference>
<dbReference type="PRINTS" id="PR00084">
    <property type="entry name" value="MTLDHDRGNASE"/>
</dbReference>
<dbReference type="Gene3D" id="3.40.50.720">
    <property type="entry name" value="NAD(P)-binding Rossmann-like Domain"/>
    <property type="match status" value="1"/>
</dbReference>
<dbReference type="InterPro" id="IPR000669">
    <property type="entry name" value="Mannitol_DH"/>
</dbReference>
<dbReference type="Gene3D" id="1.10.1040.10">
    <property type="entry name" value="N-(1-d-carboxylethyl)-l-norvaline Dehydrogenase, domain 2"/>
    <property type="match status" value="1"/>
</dbReference>
<dbReference type="EMBL" id="BAAANJ010000021">
    <property type="protein sequence ID" value="GAA1820594.1"/>
    <property type="molecule type" value="Genomic_DNA"/>
</dbReference>
<dbReference type="InterPro" id="IPR036291">
    <property type="entry name" value="NAD(P)-bd_dom_sf"/>
</dbReference>
<keyword evidence="6" id="KW-1185">Reference proteome</keyword>
<dbReference type="InterPro" id="IPR013328">
    <property type="entry name" value="6PGD_dom2"/>
</dbReference>
<gene>
    <name evidence="5" type="ORF">GCM10009749_34090</name>
</gene>
<organism evidence="5 6">
    <name type="scientific">Agromyces neolithicus</name>
    <dbReference type="NCBI Taxonomy" id="269420"/>
    <lineage>
        <taxon>Bacteria</taxon>
        <taxon>Bacillati</taxon>
        <taxon>Actinomycetota</taxon>
        <taxon>Actinomycetes</taxon>
        <taxon>Micrococcales</taxon>
        <taxon>Microbacteriaceae</taxon>
        <taxon>Agromyces</taxon>
    </lineage>
</organism>
<evidence type="ECO:0000313" key="6">
    <source>
        <dbReference type="Proteomes" id="UP001500002"/>
    </source>
</evidence>
<evidence type="ECO:0000256" key="2">
    <source>
        <dbReference type="ARBA" id="ARBA00048615"/>
    </source>
</evidence>
<dbReference type="PANTHER" id="PTHR43362">
    <property type="entry name" value="MANNITOL DEHYDROGENASE DSF1-RELATED"/>
    <property type="match status" value="1"/>
</dbReference>
<feature type="domain" description="Mannitol dehydrogenase N-terminal" evidence="3">
    <location>
        <begin position="42"/>
        <end position="298"/>
    </location>
</feature>
<dbReference type="SUPFAM" id="SSF51735">
    <property type="entry name" value="NAD(P)-binding Rossmann-fold domains"/>
    <property type="match status" value="1"/>
</dbReference>
<accession>A0ABP4YJV9</accession>
<dbReference type="Proteomes" id="UP001500002">
    <property type="component" value="Unassembled WGS sequence"/>
</dbReference>
<feature type="domain" description="Mannitol dehydrogenase C-terminal" evidence="4">
    <location>
        <begin position="306"/>
        <end position="479"/>
    </location>
</feature>
<dbReference type="InterPro" id="IPR013118">
    <property type="entry name" value="Mannitol_DH_C"/>
</dbReference>